<keyword evidence="4" id="KW-1185">Reference proteome</keyword>
<dbReference type="RefSeq" id="WP_070739396.1">
    <property type="nucleotide sequence ID" value="NZ_MDZA01000011.1"/>
</dbReference>
<sequence length="315" mass="36156">MLTKEASYQGCVVAHHIIQLMAKKYQVFISSTFDDLKEHRDAVVKAVLQLGHLPVGMEMFNAGDQTQWETIKSYIDSSDYYLVILAHRYGSKDPASGLSYTEKEYDYAGEQGVPRLGFVIRKEAAWPAHLVETKAKRKLDAFKKKVSSNRVINFWETPKELAFEVFASLGNEIAINPRVGWVRATEAASPQVAEELARLSKENKKLIEQLHSLRVTENLEALENKLREINYELKIGASSKTYQLYEILMAVLKPDKNRGIEIVREITTHDIEMFRAATSELEMLDLIFYEKEGNHNEMKMTQKAKRIYVKNNYSL</sequence>
<dbReference type="InterPro" id="IPR025139">
    <property type="entry name" value="DUF4062"/>
</dbReference>
<dbReference type="OrthoDB" id="9810187at2"/>
<reference evidence="3 4" key="1">
    <citation type="submission" date="2016-08" db="EMBL/GenBank/DDBJ databases">
        <title>Hymenobacter coccineus sp. nov., Hymenobacter lapidarius sp. nov. and Hymenobacter glacialis sp. nov., isolated from Antarctic soil.</title>
        <authorList>
            <person name="Sedlacek I."/>
            <person name="Kralova S."/>
            <person name="Kyrova K."/>
            <person name="Maslanova I."/>
            <person name="Stankova E."/>
            <person name="Vrbovska V."/>
            <person name="Nemec M."/>
            <person name="Bartak M."/>
            <person name="Svec P."/>
            <person name="Busse H.-J."/>
            <person name="Pantucek R."/>
        </authorList>
    </citation>
    <scope>NUCLEOTIDE SEQUENCE [LARGE SCALE GENOMIC DNA]</scope>
    <source>
        <strain evidence="3 4">CCM 8649</strain>
    </source>
</reference>
<evidence type="ECO:0000313" key="3">
    <source>
        <dbReference type="EMBL" id="OGX92123.1"/>
    </source>
</evidence>
<feature type="coiled-coil region" evidence="1">
    <location>
        <begin position="196"/>
        <end position="232"/>
    </location>
</feature>
<accession>A0A1G1TMM8</accession>
<proteinExistence type="predicted"/>
<dbReference type="AlphaFoldDB" id="A0A1G1TMM8"/>
<dbReference type="Proteomes" id="UP000177506">
    <property type="component" value="Unassembled WGS sequence"/>
</dbReference>
<keyword evidence="1" id="KW-0175">Coiled coil</keyword>
<feature type="domain" description="DUF4062" evidence="2">
    <location>
        <begin position="26"/>
        <end position="108"/>
    </location>
</feature>
<evidence type="ECO:0000256" key="1">
    <source>
        <dbReference type="SAM" id="Coils"/>
    </source>
</evidence>
<dbReference type="EMBL" id="MDZA01000011">
    <property type="protein sequence ID" value="OGX92123.1"/>
    <property type="molecule type" value="Genomic_DNA"/>
</dbReference>
<organism evidence="3 4">
    <name type="scientific">Hymenobacter coccineus</name>
    <dbReference type="NCBI Taxonomy" id="1908235"/>
    <lineage>
        <taxon>Bacteria</taxon>
        <taxon>Pseudomonadati</taxon>
        <taxon>Bacteroidota</taxon>
        <taxon>Cytophagia</taxon>
        <taxon>Cytophagales</taxon>
        <taxon>Hymenobacteraceae</taxon>
        <taxon>Hymenobacter</taxon>
    </lineage>
</organism>
<evidence type="ECO:0000313" key="4">
    <source>
        <dbReference type="Proteomes" id="UP000177506"/>
    </source>
</evidence>
<evidence type="ECO:0000259" key="2">
    <source>
        <dbReference type="Pfam" id="PF13271"/>
    </source>
</evidence>
<protein>
    <recommendedName>
        <fullName evidence="2">DUF4062 domain-containing protein</fullName>
    </recommendedName>
</protein>
<name>A0A1G1TMM8_9BACT</name>
<gene>
    <name evidence="3" type="ORF">BEN49_03575</name>
</gene>
<dbReference type="Pfam" id="PF13271">
    <property type="entry name" value="DUF4062"/>
    <property type="match status" value="1"/>
</dbReference>
<comment type="caution">
    <text evidence="3">The sequence shown here is derived from an EMBL/GenBank/DDBJ whole genome shotgun (WGS) entry which is preliminary data.</text>
</comment>